<feature type="region of interest" description="Disordered" evidence="1">
    <location>
        <begin position="36"/>
        <end position="68"/>
    </location>
</feature>
<keyword evidence="2" id="KW-1133">Transmembrane helix</keyword>
<comment type="caution">
    <text evidence="4">The sequence shown here is derived from an EMBL/GenBank/DDBJ whole genome shotgun (WGS) entry which is preliminary data.</text>
</comment>
<feature type="compositionally biased region" description="Low complexity" evidence="1">
    <location>
        <begin position="42"/>
        <end position="68"/>
    </location>
</feature>
<feature type="domain" description="Zinc-ribbon" evidence="3">
    <location>
        <begin position="8"/>
        <end position="29"/>
    </location>
</feature>
<feature type="transmembrane region" description="Helical" evidence="2">
    <location>
        <begin position="243"/>
        <end position="261"/>
    </location>
</feature>
<dbReference type="AlphaFoldDB" id="A0A7X2XZI8"/>
<evidence type="ECO:0000259" key="3">
    <source>
        <dbReference type="Pfam" id="PF13240"/>
    </source>
</evidence>
<name>A0A7X2XZI8_9LACO</name>
<accession>A0A7X2XZI8</accession>
<protein>
    <submittedName>
        <fullName evidence="4">Zinc-ribbon domain-containing protein</fullName>
    </submittedName>
</protein>
<keyword evidence="5" id="KW-1185">Reference proteome</keyword>
<dbReference type="Proteomes" id="UP000466388">
    <property type="component" value="Unassembled WGS sequence"/>
</dbReference>
<sequence>MKGVLTMKCPNCQREIPADSKFCTYCGFQIPQVSTAGPTGAQPQNSQPQFGPNNQGQQNQFNANQGNFNQNMNQNMNQQTSGSNININIDMDQTSVYAKNYWSYLIHGVKRPADFAQPFNKYFGLISLLISSLFIALTLTMVEIHAAGGVLGNVDSLLNTNTQSVAGFGTFFGVLLLSIIGEFVLFSMAHLVVRGFLGDKSVGYMADLTRFQHIMSLGVFVLAAGFIFSILGTIAIALATLCVFFYDALLSCAYVALIFMAKPTNHFDRVYAFLVSGIILFVVALVVFTIVGVGIGWSIIGNLFNSFE</sequence>
<feature type="transmembrane region" description="Helical" evidence="2">
    <location>
        <begin position="168"/>
        <end position="193"/>
    </location>
</feature>
<dbReference type="EMBL" id="WNJO01000020">
    <property type="protein sequence ID" value="MTV83211.1"/>
    <property type="molecule type" value="Genomic_DNA"/>
</dbReference>
<evidence type="ECO:0000256" key="2">
    <source>
        <dbReference type="SAM" id="Phobius"/>
    </source>
</evidence>
<keyword evidence="2" id="KW-0472">Membrane</keyword>
<reference evidence="4 5" key="1">
    <citation type="submission" date="2019-11" db="EMBL/GenBank/DDBJ databases">
        <title>Lactobacillus sp. nov. CRM56-3, isolated from fermented tea leaves.</title>
        <authorList>
            <person name="Phuengjayaem S."/>
            <person name="Tanasupawat S."/>
        </authorList>
    </citation>
    <scope>NUCLEOTIDE SEQUENCE [LARGE SCALE GENOMIC DNA]</scope>
    <source>
        <strain evidence="4 5">CRM56-3</strain>
    </source>
</reference>
<organism evidence="4 5">
    <name type="scientific">Secundilactobacillus folii</name>
    <dbReference type="NCBI Taxonomy" id="2678357"/>
    <lineage>
        <taxon>Bacteria</taxon>
        <taxon>Bacillati</taxon>
        <taxon>Bacillota</taxon>
        <taxon>Bacilli</taxon>
        <taxon>Lactobacillales</taxon>
        <taxon>Lactobacillaceae</taxon>
        <taxon>Secundilactobacillus</taxon>
    </lineage>
</organism>
<feature type="transmembrane region" description="Helical" evidence="2">
    <location>
        <begin position="273"/>
        <end position="300"/>
    </location>
</feature>
<keyword evidence="2" id="KW-0812">Transmembrane</keyword>
<dbReference type="InterPro" id="IPR026870">
    <property type="entry name" value="Zinc_ribbon_dom"/>
</dbReference>
<evidence type="ECO:0000313" key="5">
    <source>
        <dbReference type="Proteomes" id="UP000466388"/>
    </source>
</evidence>
<feature type="transmembrane region" description="Helical" evidence="2">
    <location>
        <begin position="122"/>
        <end position="148"/>
    </location>
</feature>
<gene>
    <name evidence="4" type="ORF">GM612_11335</name>
</gene>
<dbReference type="Pfam" id="PF13240">
    <property type="entry name" value="Zn_Ribbon_1"/>
    <property type="match status" value="1"/>
</dbReference>
<evidence type="ECO:0000256" key="1">
    <source>
        <dbReference type="SAM" id="MobiDB-lite"/>
    </source>
</evidence>
<feature type="transmembrane region" description="Helical" evidence="2">
    <location>
        <begin position="214"/>
        <end position="237"/>
    </location>
</feature>
<evidence type="ECO:0000313" key="4">
    <source>
        <dbReference type="EMBL" id="MTV83211.1"/>
    </source>
</evidence>
<proteinExistence type="predicted"/>